<evidence type="ECO:0000256" key="8">
    <source>
        <dbReference type="HAMAP-Rule" id="MF_00295"/>
    </source>
</evidence>
<dbReference type="GO" id="GO:0005737">
    <property type="term" value="C:cytoplasm"/>
    <property type="evidence" value="ECO:0007669"/>
    <property type="project" value="UniProtKB-SubCell"/>
</dbReference>
<dbReference type="InterPro" id="IPR005697">
    <property type="entry name" value="HST_MetA"/>
</dbReference>
<protein>
    <recommendedName>
        <fullName evidence="8">Homoserine O-acetyltransferase</fullName>
        <shortName evidence="8">HAT</shortName>
        <ecNumber evidence="8">2.3.1.31</ecNumber>
    </recommendedName>
    <alternativeName>
        <fullName evidence="8">Homoserine transacetylase</fullName>
        <shortName evidence="8">HTA</shortName>
    </alternativeName>
</protein>
<evidence type="ECO:0000256" key="3">
    <source>
        <dbReference type="ARBA" id="ARBA00022605"/>
    </source>
</evidence>
<dbReference type="RefSeq" id="WP_022752829.1">
    <property type="nucleotide sequence ID" value="NZ_CM009896.1"/>
</dbReference>
<reference evidence="10 13" key="2">
    <citation type="submission" date="2017-09" db="EMBL/GenBank/DDBJ databases">
        <title>High-quality draft genome sequence of Butyrivibrio fibrisolvens INBov1, isolated from cow rumen.</title>
        <authorList>
            <person name="Rodriguez Hernaez J."/>
            <person name="Rivarola M."/>
            <person name="Paniego N."/>
            <person name="Cravero S."/>
            <person name="Ceron Cucchi M."/>
            <person name="Martinez M.C."/>
        </authorList>
    </citation>
    <scope>NUCLEOTIDE SEQUENCE [LARGE SCALE GENOMIC DNA]</scope>
    <source>
        <strain evidence="10 13">INBov1</strain>
    </source>
</reference>
<comment type="function">
    <text evidence="8">Transfers an acetyl group from acetyl-CoA to L-homoserine, forming acetyl-L-homoserine.</text>
</comment>
<evidence type="ECO:0000256" key="7">
    <source>
        <dbReference type="ARBA" id="ARBA00049043"/>
    </source>
</evidence>
<dbReference type="UniPathway" id="UPA00051">
    <property type="reaction ID" value="UER00074"/>
</dbReference>
<dbReference type="CDD" id="cd03131">
    <property type="entry name" value="GATase1_HTS"/>
    <property type="match status" value="1"/>
</dbReference>
<dbReference type="EMBL" id="FOGJ01000004">
    <property type="protein sequence ID" value="SER35360.1"/>
    <property type="molecule type" value="Genomic_DNA"/>
</dbReference>
<evidence type="ECO:0000256" key="9">
    <source>
        <dbReference type="PIRSR" id="PIRSR000450-1"/>
    </source>
</evidence>
<feature type="active site" description="Acyl-thioester intermediate" evidence="8 9">
    <location>
        <position position="142"/>
    </location>
</feature>
<comment type="subcellular location">
    <subcellularLocation>
        <location evidence="1 8">Cytoplasm</location>
    </subcellularLocation>
</comment>
<dbReference type="SUPFAM" id="SSF52317">
    <property type="entry name" value="Class I glutamine amidotransferase-like"/>
    <property type="match status" value="1"/>
</dbReference>
<feature type="site" description="Important for acyl-CoA specificity" evidence="8">
    <location>
        <position position="111"/>
    </location>
</feature>
<dbReference type="PANTHER" id="PTHR20919:SF0">
    <property type="entry name" value="HOMOSERINE O-SUCCINYLTRANSFERASE"/>
    <property type="match status" value="1"/>
</dbReference>
<dbReference type="PANTHER" id="PTHR20919">
    <property type="entry name" value="HOMOSERINE O-SUCCINYLTRANSFERASE"/>
    <property type="match status" value="1"/>
</dbReference>
<dbReference type="PIRSF" id="PIRSF000450">
    <property type="entry name" value="H_ser_succinyltr"/>
    <property type="match status" value="1"/>
</dbReference>
<evidence type="ECO:0000256" key="4">
    <source>
        <dbReference type="ARBA" id="ARBA00022679"/>
    </source>
</evidence>
<feature type="site" description="Important for substrate specificity" evidence="8">
    <location>
        <position position="192"/>
    </location>
</feature>
<dbReference type="EC" id="2.3.1.31" evidence="8"/>
<comment type="catalytic activity">
    <reaction evidence="7 8">
        <text>L-homoserine + acetyl-CoA = O-acetyl-L-homoserine + CoA</text>
        <dbReference type="Rhea" id="RHEA:13701"/>
        <dbReference type="ChEBI" id="CHEBI:57287"/>
        <dbReference type="ChEBI" id="CHEBI:57288"/>
        <dbReference type="ChEBI" id="CHEBI:57476"/>
        <dbReference type="ChEBI" id="CHEBI:57716"/>
        <dbReference type="EC" id="2.3.1.31"/>
    </reaction>
</comment>
<dbReference type="EMBL" id="NXNG01000001">
    <property type="protein sequence ID" value="PWT28125.1"/>
    <property type="molecule type" value="Genomic_DNA"/>
</dbReference>
<dbReference type="Proteomes" id="UP000182584">
    <property type="component" value="Unassembled WGS sequence"/>
</dbReference>
<evidence type="ECO:0000313" key="10">
    <source>
        <dbReference type="EMBL" id="PWT28125.1"/>
    </source>
</evidence>
<dbReference type="HAMAP" id="MF_00295">
    <property type="entry name" value="MetA_acyltransf"/>
    <property type="match status" value="1"/>
</dbReference>
<accession>A0A1H9NHC7</accession>
<keyword evidence="6 8" id="KW-0012">Acyltransferase</keyword>
<dbReference type="GO" id="GO:0004414">
    <property type="term" value="F:homoserine O-acetyltransferase activity"/>
    <property type="evidence" value="ECO:0007669"/>
    <property type="project" value="UniProtKB-EC"/>
</dbReference>
<dbReference type="Pfam" id="PF04204">
    <property type="entry name" value="HTS"/>
    <property type="match status" value="1"/>
</dbReference>
<feature type="binding site" evidence="8">
    <location>
        <position position="192"/>
    </location>
    <ligand>
        <name>substrate</name>
    </ligand>
</feature>
<name>A0A1H9NHC7_BUTFI</name>
<organism evidence="11 12">
    <name type="scientific">Butyrivibrio fibrisolvens</name>
    <dbReference type="NCBI Taxonomy" id="831"/>
    <lineage>
        <taxon>Bacteria</taxon>
        <taxon>Bacillati</taxon>
        <taxon>Bacillota</taxon>
        <taxon>Clostridia</taxon>
        <taxon>Lachnospirales</taxon>
        <taxon>Lachnospiraceae</taxon>
        <taxon>Butyrivibrio</taxon>
    </lineage>
</organism>
<comment type="pathway">
    <text evidence="8">Amino-acid biosynthesis; L-methionine biosynthesis via de novo pathway; O-acetyl-L-homoserine from L-homoserine: step 1/1.</text>
</comment>
<comment type="similarity">
    <text evidence="8">Belongs to the MetA family.</text>
</comment>
<sequence>MPIKIQNDLPAREQLEKENIFVVDENRAMHQDIRPLSICILNLMPLKEDTELQLLRALSNTPLQIDVTFMRVSTHEAGHTSTTHLNSFYNTFDELKDNHYDGMIITGAPVEKMEFEEVDYWDELCQIFEWTKKHVTSTFHICWGAQAACYYHFGLKKIQLPQKLFGIYAHKVLNRKVPLIRGFDDVFYIPHSRYTSVPIDDIHKCNKLVVLAESYEAGAMLCMTKDGRQIFSFGHAEYDRFTLDSEYKRDAKKGLGTPLPRNYYPDDNPNNKPRLTWRAHCNLLYSNWLNYYVYQATPYKWGQILDADNIVKASKALTEKTDNGK</sequence>
<dbReference type="OrthoDB" id="9772423at2"/>
<keyword evidence="13" id="KW-1185">Reference proteome</keyword>
<keyword evidence="4 8" id="KW-0808">Transferase</keyword>
<keyword evidence="3 8" id="KW-0028">Amino-acid biosynthesis</keyword>
<dbReference type="FunFam" id="3.40.50.880:FF:000004">
    <property type="entry name" value="Homoserine O-succinyltransferase"/>
    <property type="match status" value="1"/>
</dbReference>
<keyword evidence="2 8" id="KW-0963">Cytoplasm</keyword>
<dbReference type="GO" id="GO:0019281">
    <property type="term" value="P:L-methionine biosynthetic process from homoserine via O-succinyl-L-homoserine and cystathionine"/>
    <property type="evidence" value="ECO:0007669"/>
    <property type="project" value="InterPro"/>
</dbReference>
<feature type="binding site" evidence="8">
    <location>
        <position position="163"/>
    </location>
    <ligand>
        <name>substrate</name>
    </ligand>
</feature>
<gene>
    <name evidence="8" type="primary">metAA</name>
    <name evidence="10" type="ORF">CPT75_13900</name>
    <name evidence="11" type="ORF">SAMN04487884_104194</name>
</gene>
<dbReference type="InterPro" id="IPR033752">
    <property type="entry name" value="MetA_family"/>
</dbReference>
<keyword evidence="5 8" id="KW-0486">Methionine biosynthesis</keyword>
<dbReference type="GO" id="GO:0008899">
    <property type="term" value="F:homoserine O-succinyltransferase activity"/>
    <property type="evidence" value="ECO:0007669"/>
    <property type="project" value="UniProtKB-UniRule"/>
</dbReference>
<evidence type="ECO:0000313" key="13">
    <source>
        <dbReference type="Proteomes" id="UP000245488"/>
    </source>
</evidence>
<dbReference type="NCBIfam" id="TIGR01001">
    <property type="entry name" value="metA"/>
    <property type="match status" value="1"/>
</dbReference>
<proteinExistence type="inferred from homology"/>
<dbReference type="Gene3D" id="3.40.50.880">
    <property type="match status" value="1"/>
</dbReference>
<evidence type="ECO:0000256" key="5">
    <source>
        <dbReference type="ARBA" id="ARBA00023167"/>
    </source>
</evidence>
<dbReference type="eggNOG" id="COG1897">
    <property type="taxonomic scope" value="Bacteria"/>
</dbReference>
<evidence type="ECO:0000313" key="12">
    <source>
        <dbReference type="Proteomes" id="UP000182584"/>
    </source>
</evidence>
<dbReference type="AlphaFoldDB" id="A0A1H9NHC7"/>
<evidence type="ECO:0000256" key="2">
    <source>
        <dbReference type="ARBA" id="ARBA00022490"/>
    </source>
</evidence>
<evidence type="ECO:0000313" key="11">
    <source>
        <dbReference type="EMBL" id="SER35360.1"/>
    </source>
</evidence>
<dbReference type="Proteomes" id="UP000245488">
    <property type="component" value="Chromosome"/>
</dbReference>
<feature type="active site" evidence="8">
    <location>
        <position position="237"/>
    </location>
</feature>
<feature type="active site" description="Proton acceptor" evidence="8">
    <location>
        <position position="235"/>
    </location>
</feature>
<evidence type="ECO:0000256" key="6">
    <source>
        <dbReference type="ARBA" id="ARBA00023315"/>
    </source>
</evidence>
<feature type="binding site" evidence="8">
    <location>
        <position position="249"/>
    </location>
    <ligand>
        <name>substrate</name>
    </ligand>
</feature>
<comment type="caution">
    <text evidence="8">Lacks conserved residue(s) required for the propagation of feature annotation.</text>
</comment>
<dbReference type="InterPro" id="IPR029062">
    <property type="entry name" value="Class_I_gatase-like"/>
</dbReference>
<reference evidence="11 12" key="1">
    <citation type="submission" date="2016-10" db="EMBL/GenBank/DDBJ databases">
        <authorList>
            <person name="de Groot N.N."/>
        </authorList>
    </citation>
    <scope>NUCLEOTIDE SEQUENCE [LARGE SCALE GENOMIC DNA]</scope>
    <source>
        <strain evidence="11 12">AR40</strain>
    </source>
</reference>
<evidence type="ECO:0000256" key="1">
    <source>
        <dbReference type="ARBA" id="ARBA00004496"/>
    </source>
</evidence>